<comment type="caution">
    <text evidence="1">The sequence shown here is derived from an EMBL/GenBank/DDBJ whole genome shotgun (WGS) entry which is preliminary data.</text>
</comment>
<gene>
    <name evidence="1" type="ORF">N3K66_008491</name>
</gene>
<proteinExistence type="predicted"/>
<dbReference type="Proteomes" id="UP001163324">
    <property type="component" value="Chromosome 9"/>
</dbReference>
<reference evidence="1" key="1">
    <citation type="submission" date="2022-10" db="EMBL/GenBank/DDBJ databases">
        <title>Complete Genome of Trichothecium roseum strain YXFP-22015, a Plant Pathogen Isolated from Citrus.</title>
        <authorList>
            <person name="Wang Y."/>
            <person name="Zhu L."/>
        </authorList>
    </citation>
    <scope>NUCLEOTIDE SEQUENCE</scope>
    <source>
        <strain evidence="1">YXFP-22015</strain>
    </source>
</reference>
<sequence>MDISTLTAGTTTVPYMALTTRAMACAPPVLTDNFRGCRVPGDVAFWESGGFYSPGNCFRGYRALCTQTTAEWWPIRDAETVVRCIPDGFGCNAEDEDQRYATSEYDGTTLSAPAFEIRWRDSDRTLYHHGETTQSSEWLSTTSTPSSPGATTSTPGKDEGTVHESAEEPDEEGGAAAAQPQQHRRVSKGTMTGIAIGALLGLMFLLAAAVYCSLRRQTTTKGDGRKGRIVRGEEGFSVMDEDFWEQDGHFGGHPSSSLGQGGGRLPAAELDNRTAGPKELPADDPAAAAAPTTGVGDGDGKGVGFRQGSSGLEDWHNSFLS</sequence>
<name>A0ACC0US19_9HYPO</name>
<organism evidence="1 2">
    <name type="scientific">Trichothecium roseum</name>
    <dbReference type="NCBI Taxonomy" id="47278"/>
    <lineage>
        <taxon>Eukaryota</taxon>
        <taxon>Fungi</taxon>
        <taxon>Dikarya</taxon>
        <taxon>Ascomycota</taxon>
        <taxon>Pezizomycotina</taxon>
        <taxon>Sordariomycetes</taxon>
        <taxon>Hypocreomycetidae</taxon>
        <taxon>Hypocreales</taxon>
        <taxon>Hypocreales incertae sedis</taxon>
        <taxon>Trichothecium</taxon>
    </lineage>
</organism>
<protein>
    <submittedName>
        <fullName evidence="1">Uncharacterized protein</fullName>
    </submittedName>
</protein>
<keyword evidence="2" id="KW-1185">Reference proteome</keyword>
<evidence type="ECO:0000313" key="1">
    <source>
        <dbReference type="EMBL" id="KAI9896319.1"/>
    </source>
</evidence>
<accession>A0ACC0US19</accession>
<evidence type="ECO:0000313" key="2">
    <source>
        <dbReference type="Proteomes" id="UP001163324"/>
    </source>
</evidence>
<dbReference type="EMBL" id="CM047948">
    <property type="protein sequence ID" value="KAI9896319.1"/>
    <property type="molecule type" value="Genomic_DNA"/>
</dbReference>